<proteinExistence type="predicted"/>
<protein>
    <submittedName>
        <fullName evidence="1">Uncharacterized protein</fullName>
    </submittedName>
</protein>
<gene>
    <name evidence="1" type="ORF">M0M44_20475</name>
</gene>
<evidence type="ECO:0000313" key="1">
    <source>
        <dbReference type="EMBL" id="UPZ15122.1"/>
    </source>
</evidence>
<reference evidence="1 2" key="1">
    <citation type="submission" date="2022-04" db="EMBL/GenBank/DDBJ databases">
        <authorList>
            <person name="Ra J.-S."/>
            <person name="Kim S.-B."/>
        </authorList>
    </citation>
    <scope>NUCLEOTIDE SEQUENCE [LARGE SCALE GENOMIC DNA]</scope>
    <source>
        <strain evidence="1 2">MMS21-Er5</strain>
    </source>
</reference>
<evidence type="ECO:0000313" key="2">
    <source>
        <dbReference type="Proteomes" id="UP000829998"/>
    </source>
</evidence>
<accession>A0ABY4LQD0</accession>
<dbReference type="RefSeq" id="WP_248727381.1">
    <property type="nucleotide sequence ID" value="NZ_CP096829.1"/>
</dbReference>
<name>A0ABY4LQD0_9FLAO</name>
<dbReference type="Proteomes" id="UP000829998">
    <property type="component" value="Chromosome"/>
</dbReference>
<organism evidence="1 2">
    <name type="scientific">Flavobacterium humidisoli</name>
    <dbReference type="NCBI Taxonomy" id="2937442"/>
    <lineage>
        <taxon>Bacteria</taxon>
        <taxon>Pseudomonadati</taxon>
        <taxon>Bacteroidota</taxon>
        <taxon>Flavobacteriia</taxon>
        <taxon>Flavobacteriales</taxon>
        <taxon>Flavobacteriaceae</taxon>
        <taxon>Flavobacterium</taxon>
    </lineage>
</organism>
<dbReference type="EMBL" id="CP096829">
    <property type="protein sequence ID" value="UPZ15122.1"/>
    <property type="molecule type" value="Genomic_DNA"/>
</dbReference>
<keyword evidence="2" id="KW-1185">Reference proteome</keyword>
<sequence length="158" mass="17752">MKSDNKNEGAKRQTFPVSDEVFKMVYDAPSSLPGKFKWVTTDEDVSKIERVLGIPENAIGAPLWLSGDHKNCPKCKREINWLDIVNSATKNVHSNAMIVKVVLGEQKFINTEAPSAIADLSCFNCGSKIENIRSFKCHNWAYAIGKIREIILEINKEK</sequence>